<gene>
    <name evidence="1" type="ORF">H8B17_07820</name>
</gene>
<organism evidence="1 2">
    <name type="scientific">Sphingobacterium arenae</name>
    <dbReference type="NCBI Taxonomy" id="1280598"/>
    <lineage>
        <taxon>Bacteria</taxon>
        <taxon>Pseudomonadati</taxon>
        <taxon>Bacteroidota</taxon>
        <taxon>Sphingobacteriia</taxon>
        <taxon>Sphingobacteriales</taxon>
        <taxon>Sphingobacteriaceae</taxon>
        <taxon>Sphingobacterium</taxon>
    </lineage>
</organism>
<dbReference type="RefSeq" id="WP_190308641.1">
    <property type="nucleotide sequence ID" value="NZ_JACNYK010000002.1"/>
</dbReference>
<keyword evidence="2" id="KW-1185">Reference proteome</keyword>
<dbReference type="EMBL" id="JACNYK010000002">
    <property type="protein sequence ID" value="MBD1425482.1"/>
    <property type="molecule type" value="Genomic_DNA"/>
</dbReference>
<evidence type="ECO:0000313" key="2">
    <source>
        <dbReference type="Proteomes" id="UP000606494"/>
    </source>
</evidence>
<name>A0ABR7Y2F7_9SPHI</name>
<evidence type="ECO:0000313" key="1">
    <source>
        <dbReference type="EMBL" id="MBD1425482.1"/>
    </source>
</evidence>
<reference evidence="1 2" key="1">
    <citation type="submission" date="2020-08" db="EMBL/GenBank/DDBJ databases">
        <title>Sphingobacterium sp. DN00404 isolated from aquaculture water.</title>
        <authorList>
            <person name="Zhang M."/>
        </authorList>
    </citation>
    <scope>NUCLEOTIDE SEQUENCE [LARGE SCALE GENOMIC DNA]</scope>
    <source>
        <strain evidence="1 2">KCTC 32294</strain>
    </source>
</reference>
<comment type="caution">
    <text evidence="1">The sequence shown here is derived from an EMBL/GenBank/DDBJ whole genome shotgun (WGS) entry which is preliminary data.</text>
</comment>
<sequence length="151" mass="17773">MLKKFNHLRRRCDVGGRKCHVVGQDGNVVVRRNHFVALPDETSGHLFHVGGRDDYSVAQHGRIVAWRKRFDVQKSVTIIRRHQHDGRKFRFGRVEDKYSGRGNKYEGQLNDFDGQMHRNPIRKNRIVSRHLVHAVRQHNVGARRNKKEVRL</sequence>
<protein>
    <submittedName>
        <fullName evidence="1">Uncharacterized protein</fullName>
    </submittedName>
</protein>
<dbReference type="Proteomes" id="UP000606494">
    <property type="component" value="Unassembled WGS sequence"/>
</dbReference>
<accession>A0ABR7Y2F7</accession>
<proteinExistence type="predicted"/>